<comment type="caution">
    <text evidence="1">The sequence shown here is derived from an EMBL/GenBank/DDBJ whole genome shotgun (WGS) entry which is preliminary data.</text>
</comment>
<dbReference type="AlphaFoldDB" id="A0ABD2CTN9"/>
<keyword evidence="2" id="KW-1185">Reference proteome</keyword>
<accession>A0ABD2CTN9</accession>
<proteinExistence type="predicted"/>
<evidence type="ECO:0000313" key="2">
    <source>
        <dbReference type="Proteomes" id="UP001607303"/>
    </source>
</evidence>
<reference evidence="1 2" key="1">
    <citation type="journal article" date="2024" name="Ann. Entomol. Soc. Am.">
        <title>Genomic analyses of the southern and eastern yellowjacket wasps (Hymenoptera: Vespidae) reveal evolutionary signatures of social life.</title>
        <authorList>
            <person name="Catto M.A."/>
            <person name="Caine P.B."/>
            <person name="Orr S.E."/>
            <person name="Hunt B.G."/>
            <person name="Goodisman M.A.D."/>
        </authorList>
    </citation>
    <scope>NUCLEOTIDE SEQUENCE [LARGE SCALE GENOMIC DNA]</scope>
    <source>
        <strain evidence="1">232</strain>
        <tissue evidence="1">Head and thorax</tissue>
    </source>
</reference>
<dbReference type="EMBL" id="JAYRBN010000032">
    <property type="protein sequence ID" value="KAL2748144.1"/>
    <property type="molecule type" value="Genomic_DNA"/>
</dbReference>
<sequence>MKGKEGLKTLMIDTIDSFLLYMLVDKRNMFQVAFDQRNYSRNGDSTTSFILSKGLSNFKSQILY</sequence>
<protein>
    <submittedName>
        <fullName evidence="1">Uncharacterized protein</fullName>
    </submittedName>
</protein>
<evidence type="ECO:0000313" key="1">
    <source>
        <dbReference type="EMBL" id="KAL2748144.1"/>
    </source>
</evidence>
<gene>
    <name evidence="1" type="ORF">V1477_003429</name>
</gene>
<organism evidence="1 2">
    <name type="scientific">Vespula maculifrons</name>
    <name type="common">Eastern yellow jacket</name>
    <name type="synonym">Wasp</name>
    <dbReference type="NCBI Taxonomy" id="7453"/>
    <lineage>
        <taxon>Eukaryota</taxon>
        <taxon>Metazoa</taxon>
        <taxon>Ecdysozoa</taxon>
        <taxon>Arthropoda</taxon>
        <taxon>Hexapoda</taxon>
        <taxon>Insecta</taxon>
        <taxon>Pterygota</taxon>
        <taxon>Neoptera</taxon>
        <taxon>Endopterygota</taxon>
        <taxon>Hymenoptera</taxon>
        <taxon>Apocrita</taxon>
        <taxon>Aculeata</taxon>
        <taxon>Vespoidea</taxon>
        <taxon>Vespidae</taxon>
        <taxon>Vespinae</taxon>
        <taxon>Vespula</taxon>
    </lineage>
</organism>
<dbReference type="Proteomes" id="UP001607303">
    <property type="component" value="Unassembled WGS sequence"/>
</dbReference>
<name>A0ABD2CTN9_VESMC</name>